<evidence type="ECO:0000313" key="3">
    <source>
        <dbReference type="EMBL" id="TDG36387.1"/>
    </source>
</evidence>
<accession>A0A4R5MKX5</accession>
<name>A0A4R5MKX5_9SPHI</name>
<sequence>MPDGINLPNVERVGAGIGETVVIDRNLDFCIYVSVALIQLFKKFINSNYLAYVFNSSYGIRYAKGNI</sequence>
<organism evidence="3 4">
    <name type="scientific">Pedobacter changchengzhani</name>
    <dbReference type="NCBI Taxonomy" id="2529274"/>
    <lineage>
        <taxon>Bacteria</taxon>
        <taxon>Pseudomonadati</taxon>
        <taxon>Bacteroidota</taxon>
        <taxon>Sphingobacteriia</taxon>
        <taxon>Sphingobacteriales</taxon>
        <taxon>Sphingobacteriaceae</taxon>
        <taxon>Pedobacter</taxon>
    </lineage>
</organism>
<keyword evidence="2" id="KW-0238">DNA-binding</keyword>
<dbReference type="RefSeq" id="WP_133262117.1">
    <property type="nucleotide sequence ID" value="NZ_SJCY01000004.1"/>
</dbReference>
<reference evidence="3 4" key="1">
    <citation type="submission" date="2019-02" db="EMBL/GenBank/DDBJ databases">
        <title>Pedobacter sp. nov., a novel speices isolated from soil of pinguins habitat in Antarcitica.</title>
        <authorList>
            <person name="He R.-H."/>
        </authorList>
    </citation>
    <scope>NUCLEOTIDE SEQUENCE [LARGE SCALE GENOMIC DNA]</scope>
    <source>
        <strain evidence="3 4">E01020</strain>
    </source>
</reference>
<evidence type="ECO:0000256" key="1">
    <source>
        <dbReference type="ARBA" id="ARBA00022747"/>
    </source>
</evidence>
<dbReference type="GO" id="GO:0003677">
    <property type="term" value="F:DNA binding"/>
    <property type="evidence" value="ECO:0007669"/>
    <property type="project" value="UniProtKB-KW"/>
</dbReference>
<evidence type="ECO:0000256" key="2">
    <source>
        <dbReference type="ARBA" id="ARBA00023125"/>
    </source>
</evidence>
<dbReference type="Proteomes" id="UP000295668">
    <property type="component" value="Unassembled WGS sequence"/>
</dbReference>
<gene>
    <name evidence="3" type="ORF">EZJ43_07665</name>
</gene>
<dbReference type="InterPro" id="IPR044946">
    <property type="entry name" value="Restrct_endonuc_typeI_TRD_sf"/>
</dbReference>
<keyword evidence="1" id="KW-0680">Restriction system</keyword>
<dbReference type="EMBL" id="SJCY01000004">
    <property type="protein sequence ID" value="TDG36387.1"/>
    <property type="molecule type" value="Genomic_DNA"/>
</dbReference>
<comment type="caution">
    <text evidence="3">The sequence shown here is derived from an EMBL/GenBank/DDBJ whole genome shotgun (WGS) entry which is preliminary data.</text>
</comment>
<dbReference type="GO" id="GO:0009307">
    <property type="term" value="P:DNA restriction-modification system"/>
    <property type="evidence" value="ECO:0007669"/>
    <property type="project" value="UniProtKB-KW"/>
</dbReference>
<dbReference type="AlphaFoldDB" id="A0A4R5MKX5"/>
<proteinExistence type="predicted"/>
<protein>
    <submittedName>
        <fullName evidence="3">Uncharacterized protein</fullName>
    </submittedName>
</protein>
<evidence type="ECO:0000313" key="4">
    <source>
        <dbReference type="Proteomes" id="UP000295668"/>
    </source>
</evidence>
<keyword evidence="4" id="KW-1185">Reference proteome</keyword>
<dbReference type="Gene3D" id="3.90.220.20">
    <property type="entry name" value="DNA methylase specificity domains"/>
    <property type="match status" value="1"/>
</dbReference>
<dbReference type="OrthoDB" id="9816225at2"/>